<name>A0ABR8Y711_9BACT</name>
<sequence length="176" mass="21016">MHYSDSPIRFVNDEQLNLQIDRPLSNVVSVIDNWVDTVVFTSIRRFKADEEFGFSFWDNEFIAMNLVDFNHGADFKIVKRKNNREEKVQMSRAGIRQCERSVRDSILYYIPYLKNLEVEVQLSMEKNKFSRRGENSKYVVRVLVKGRLTYNEFVGTREGEYQREVEFFMDPFLNNK</sequence>
<dbReference type="RefSeq" id="WP_087248514.1">
    <property type="nucleotide sequence ID" value="NZ_JACSPP010000012.1"/>
</dbReference>
<evidence type="ECO:0000313" key="2">
    <source>
        <dbReference type="Proteomes" id="UP000620874"/>
    </source>
</evidence>
<comment type="caution">
    <text evidence="1">The sequence shown here is derived from an EMBL/GenBank/DDBJ whole genome shotgun (WGS) entry which is preliminary data.</text>
</comment>
<proteinExistence type="predicted"/>
<keyword evidence="2" id="KW-1185">Reference proteome</keyword>
<organism evidence="1 2">
    <name type="scientific">Phocaeicola intestinalis</name>
    <dbReference type="NCBI Taxonomy" id="2762212"/>
    <lineage>
        <taxon>Bacteria</taxon>
        <taxon>Pseudomonadati</taxon>
        <taxon>Bacteroidota</taxon>
        <taxon>Bacteroidia</taxon>
        <taxon>Bacteroidales</taxon>
        <taxon>Bacteroidaceae</taxon>
        <taxon>Phocaeicola</taxon>
    </lineage>
</organism>
<dbReference type="EMBL" id="JACSPP010000012">
    <property type="protein sequence ID" value="MBD8039957.1"/>
    <property type="molecule type" value="Genomic_DNA"/>
</dbReference>
<evidence type="ECO:0008006" key="3">
    <source>
        <dbReference type="Google" id="ProtNLM"/>
    </source>
</evidence>
<protein>
    <recommendedName>
        <fullName evidence="3">Phage protein</fullName>
    </recommendedName>
</protein>
<gene>
    <name evidence="1" type="ORF">H9625_05765</name>
</gene>
<accession>A0ABR8Y711</accession>
<evidence type="ECO:0000313" key="1">
    <source>
        <dbReference type="EMBL" id="MBD8039957.1"/>
    </source>
</evidence>
<reference evidence="1 2" key="1">
    <citation type="submission" date="2020-08" db="EMBL/GenBank/DDBJ databases">
        <title>A Genomic Blueprint of the Chicken Gut Microbiome.</title>
        <authorList>
            <person name="Gilroy R."/>
            <person name="Ravi A."/>
            <person name="Getino M."/>
            <person name="Pursley I."/>
            <person name="Horton D.L."/>
            <person name="Alikhan N.-F."/>
            <person name="Baker D."/>
            <person name="Gharbi K."/>
            <person name="Hall N."/>
            <person name="Watson M."/>
            <person name="Adriaenssens E.M."/>
            <person name="Foster-Nyarko E."/>
            <person name="Jarju S."/>
            <person name="Secka A."/>
            <person name="Antonio M."/>
            <person name="Oren A."/>
            <person name="Chaudhuri R."/>
            <person name="La Ragione R.M."/>
            <person name="Hildebrand F."/>
            <person name="Pallen M.J."/>
        </authorList>
    </citation>
    <scope>NUCLEOTIDE SEQUENCE [LARGE SCALE GENOMIC DNA]</scope>
    <source>
        <strain evidence="1 2">Sa1CVN1</strain>
    </source>
</reference>
<dbReference type="Proteomes" id="UP000620874">
    <property type="component" value="Unassembled WGS sequence"/>
</dbReference>